<gene>
    <name evidence="3" type="ORF">IM660_11445</name>
</gene>
<dbReference type="Pfam" id="PF02720">
    <property type="entry name" value="DUF222"/>
    <property type="match status" value="2"/>
</dbReference>
<organism evidence="3 4">
    <name type="scientific">Ruania alkalisoli</name>
    <dbReference type="NCBI Taxonomy" id="2779775"/>
    <lineage>
        <taxon>Bacteria</taxon>
        <taxon>Bacillati</taxon>
        <taxon>Actinomycetota</taxon>
        <taxon>Actinomycetes</taxon>
        <taxon>Micrococcales</taxon>
        <taxon>Ruaniaceae</taxon>
        <taxon>Ruania</taxon>
    </lineage>
</organism>
<protein>
    <submittedName>
        <fullName evidence="3">DUF222 domain-containing protein</fullName>
    </submittedName>
</protein>
<dbReference type="InterPro" id="IPR003615">
    <property type="entry name" value="HNH_nuc"/>
</dbReference>
<feature type="domain" description="DUF222" evidence="2">
    <location>
        <begin position="59"/>
        <end position="291"/>
    </location>
</feature>
<dbReference type="KEGG" id="halt:IM660_11445"/>
<feature type="compositionally biased region" description="Basic and acidic residues" evidence="1">
    <location>
        <begin position="538"/>
        <end position="547"/>
    </location>
</feature>
<sequence>MSSTTHMGTNPADTVREALGQHLTDGDAPGQLAVVSALLDDVLAIDLRQVPSAVLPDVVSELEQTRRRLDALTTATMSAVEADGTWAVSGARTMASWWSNATSTHGGKARSQVHLSRTLRDHLPATETALAAGVISSDHAAALARHATTTDALRERLADAEVGEQFLLEQARVLDADSFTRLVKTWAIRADPDAADRNWREDSGKEHFFVSATTAGRRLDGWLDHTNGQIVEQAFAAVTGVPSVDDDRTPSQRNAHALVTMARYVLDTGEFQPSARVRPHLLVHVPADTLHRLTTTPVPVPDHHRPRCTCHHHTGAGAGGAGSATRAGSTGNHAGAADSTGGCEPVEPGPRGTAPALPRLGDTTGHTPGCPADPTAPVISSAIAPQHLTGAEPATLADGTPISHTALAHLICDAEFTRVILDPDGQILDVGRAQRLHTPAQTRAIWARDQSCQHPGCTAPPGIGEIHHSIWWSRGGHTNTHHGILLCWYHHRLVHQRDITITRHQNHWHFTKQGERPITYHHPPPCERPAISPELSDPPDRPAISRE</sequence>
<keyword evidence="4" id="KW-1185">Reference proteome</keyword>
<feature type="domain" description="DUF222" evidence="2">
    <location>
        <begin position="367"/>
        <end position="449"/>
    </location>
</feature>
<dbReference type="Proteomes" id="UP000593758">
    <property type="component" value="Chromosome"/>
</dbReference>
<evidence type="ECO:0000313" key="4">
    <source>
        <dbReference type="Proteomes" id="UP000593758"/>
    </source>
</evidence>
<evidence type="ECO:0000313" key="3">
    <source>
        <dbReference type="EMBL" id="QOR69315.1"/>
    </source>
</evidence>
<evidence type="ECO:0000259" key="2">
    <source>
        <dbReference type="Pfam" id="PF02720"/>
    </source>
</evidence>
<feature type="region of interest" description="Disordered" evidence="1">
    <location>
        <begin position="515"/>
        <end position="547"/>
    </location>
</feature>
<dbReference type="InterPro" id="IPR003870">
    <property type="entry name" value="DUF222"/>
</dbReference>
<name>A0A7M1SPB1_9MICO</name>
<evidence type="ECO:0000256" key="1">
    <source>
        <dbReference type="SAM" id="MobiDB-lite"/>
    </source>
</evidence>
<feature type="region of interest" description="Disordered" evidence="1">
    <location>
        <begin position="311"/>
        <end position="377"/>
    </location>
</feature>
<accession>A0A7M1SPB1</accession>
<dbReference type="EMBL" id="CP063169">
    <property type="protein sequence ID" value="QOR69315.1"/>
    <property type="molecule type" value="Genomic_DNA"/>
</dbReference>
<proteinExistence type="predicted"/>
<dbReference type="CDD" id="cd00085">
    <property type="entry name" value="HNHc"/>
    <property type="match status" value="1"/>
</dbReference>
<reference evidence="3 4" key="1">
    <citation type="submission" date="2020-10" db="EMBL/GenBank/DDBJ databases">
        <title>Haloactinobacterium sp. RN3S43, a bacterium isolated from saline soil.</title>
        <authorList>
            <person name="Sun J.-Q."/>
        </authorList>
    </citation>
    <scope>NUCLEOTIDE SEQUENCE [LARGE SCALE GENOMIC DNA]</scope>
    <source>
        <strain evidence="3 4">RN3S43</strain>
    </source>
</reference>
<dbReference type="RefSeq" id="WP_193495614.1">
    <property type="nucleotide sequence ID" value="NZ_CP063169.1"/>
</dbReference>
<dbReference type="AlphaFoldDB" id="A0A7M1SPB1"/>